<reference evidence="4" key="1">
    <citation type="submission" date="2023-03" db="EMBL/GenBank/DDBJ databases">
        <title>Massive genome expansion in bonnet fungi (Mycena s.s.) driven by repeated elements and novel gene families across ecological guilds.</title>
        <authorList>
            <consortium name="Lawrence Berkeley National Laboratory"/>
            <person name="Harder C.B."/>
            <person name="Miyauchi S."/>
            <person name="Viragh M."/>
            <person name="Kuo A."/>
            <person name="Thoen E."/>
            <person name="Andreopoulos B."/>
            <person name="Lu D."/>
            <person name="Skrede I."/>
            <person name="Drula E."/>
            <person name="Henrissat B."/>
            <person name="Morin E."/>
            <person name="Kohler A."/>
            <person name="Barry K."/>
            <person name="LaButti K."/>
            <person name="Morin E."/>
            <person name="Salamov A."/>
            <person name="Lipzen A."/>
            <person name="Mereny Z."/>
            <person name="Hegedus B."/>
            <person name="Baldrian P."/>
            <person name="Stursova M."/>
            <person name="Weitz H."/>
            <person name="Taylor A."/>
            <person name="Grigoriev I.V."/>
            <person name="Nagy L.G."/>
            <person name="Martin F."/>
            <person name="Kauserud H."/>
        </authorList>
    </citation>
    <scope>NUCLEOTIDE SEQUENCE</scope>
    <source>
        <strain evidence="4">CBHHK173m</strain>
    </source>
</reference>
<feature type="domain" description="DUF7587" evidence="3">
    <location>
        <begin position="386"/>
        <end position="534"/>
    </location>
</feature>
<evidence type="ECO:0000259" key="3">
    <source>
        <dbReference type="Pfam" id="PF24494"/>
    </source>
</evidence>
<feature type="region of interest" description="Disordered" evidence="2">
    <location>
        <begin position="22"/>
        <end position="69"/>
    </location>
</feature>
<keyword evidence="5" id="KW-1185">Reference proteome</keyword>
<dbReference type="InterPro" id="IPR056009">
    <property type="entry name" value="DUF7587"/>
</dbReference>
<gene>
    <name evidence="4" type="ORF">B0H15DRAFT_957107</name>
</gene>
<evidence type="ECO:0000256" key="2">
    <source>
        <dbReference type="SAM" id="MobiDB-lite"/>
    </source>
</evidence>
<keyword evidence="1" id="KW-0945">Host-virus interaction</keyword>
<protein>
    <recommendedName>
        <fullName evidence="3">DUF7587 domain-containing protein</fullName>
    </recommendedName>
</protein>
<dbReference type="PANTHER" id="PTHR13037">
    <property type="entry name" value="FORMIN"/>
    <property type="match status" value="1"/>
</dbReference>
<dbReference type="PANTHER" id="PTHR13037:SF24">
    <property type="entry name" value="POLYCOMB PROTEIN PCL-RELATED"/>
    <property type="match status" value="1"/>
</dbReference>
<evidence type="ECO:0000313" key="4">
    <source>
        <dbReference type="EMBL" id="KAJ7073492.1"/>
    </source>
</evidence>
<dbReference type="Proteomes" id="UP001222325">
    <property type="component" value="Unassembled WGS sequence"/>
</dbReference>
<comment type="caution">
    <text evidence="4">The sequence shown here is derived from an EMBL/GenBank/DDBJ whole genome shotgun (WGS) entry which is preliminary data.</text>
</comment>
<accession>A0AAD6TSX2</accession>
<feature type="compositionally biased region" description="Basic and acidic residues" evidence="2">
    <location>
        <begin position="58"/>
        <end position="69"/>
    </location>
</feature>
<proteinExistence type="predicted"/>
<feature type="compositionally biased region" description="Pro residues" evidence="2">
    <location>
        <begin position="38"/>
        <end position="52"/>
    </location>
</feature>
<name>A0AAD6TSX2_9AGAR</name>
<organism evidence="4 5">
    <name type="scientific">Mycena belliarum</name>
    <dbReference type="NCBI Taxonomy" id="1033014"/>
    <lineage>
        <taxon>Eukaryota</taxon>
        <taxon>Fungi</taxon>
        <taxon>Dikarya</taxon>
        <taxon>Basidiomycota</taxon>
        <taxon>Agaricomycotina</taxon>
        <taxon>Agaricomycetes</taxon>
        <taxon>Agaricomycetidae</taxon>
        <taxon>Agaricales</taxon>
        <taxon>Marasmiineae</taxon>
        <taxon>Mycenaceae</taxon>
        <taxon>Mycena</taxon>
    </lineage>
</organism>
<dbReference type="AlphaFoldDB" id="A0AAD6TSX2"/>
<dbReference type="EMBL" id="JARJCN010000112">
    <property type="protein sequence ID" value="KAJ7073492.1"/>
    <property type="molecule type" value="Genomic_DNA"/>
</dbReference>
<feature type="compositionally biased region" description="Basic and acidic residues" evidence="2">
    <location>
        <begin position="22"/>
        <end position="32"/>
    </location>
</feature>
<sequence length="829" mass="91288">MTKPSAAQKRKKRREEKLLEEAVQRAEDDRARRVPVSSPHPVPIPPPVPAAPSAPVDDDPHPHDWYPDPRRPMFDASTLIFEDELPPALPLRPLLFHVGAEPPPLPSSQWPEHIRAFVYDPTHSWADDIPEPTAPSAVMSVTQAPRTWDTLRSAGARPWRAIRRRKRRLRPGYWQQTGDLGACPSRAVPLPPTPLDPPLEGRSCGPSLAPADLLGLVPLRSDDPVHPDAVPPIPLPPPSLCLAPDDHPPNKFPVDTDYGPLVHDLAHACSRTLLTASDVANDLSSIVWPPLVYPDGSCEHDPNARFDLLARLPPDHFVFLLAITLMTRVEHHFALFFDDAIAAFALQWVHHCPLPAIMSTGPLLPDNLPQYGFGPETAFNKLARTNAFLFRVYTARAESERSFAAPKFDGRFASETCSPRPDPPRPTYADAVRHLDWTTRHTSPYVSASFSLLWAVWEALRRYHFDVKHDVAIAVIDAPALAEHSATVVELLDAAPIPQRHASHWKWYNSANEAQSVLVYGAIPAHCILASVPLRILDTLPSYCLRPPSDAEPPQPAPVHRVAWRYPTLRPSYRRFCRTQLGASFARAAPAARFRDATAGAARLAASVLEGWTRRVLRREGHRDTARAAVVAKVSALARAIALWPAAPETVDMWPRVVREIARLVAEDVSVHCRRAEEDKASRYWEARDVRAEAPVPIVLDPRNYLPTPPPTPPPSFVLCPPVSAESERVGRDSGLSPHVPALSPQSSEETCAEPSDGTPNANPVDDAAIVPAVDSPPSSVSGLSVHDEYAHSSSRAETTSCFLTGFLFGVVIVLVLSSQRRPTLIYLS</sequence>
<evidence type="ECO:0000313" key="5">
    <source>
        <dbReference type="Proteomes" id="UP001222325"/>
    </source>
</evidence>
<feature type="region of interest" description="Disordered" evidence="2">
    <location>
        <begin position="710"/>
        <end position="767"/>
    </location>
</feature>
<evidence type="ECO:0000256" key="1">
    <source>
        <dbReference type="ARBA" id="ARBA00022581"/>
    </source>
</evidence>
<dbReference type="Pfam" id="PF24494">
    <property type="entry name" value="DUF7587"/>
    <property type="match status" value="1"/>
</dbReference>